<dbReference type="FunFam" id="3.30.750.24:FF:000002">
    <property type="entry name" value="Sulfate transporter 31"/>
    <property type="match status" value="1"/>
</dbReference>
<dbReference type="GO" id="GO:0055085">
    <property type="term" value="P:transmembrane transport"/>
    <property type="evidence" value="ECO:0007669"/>
    <property type="project" value="InterPro"/>
</dbReference>
<evidence type="ECO:0000256" key="1">
    <source>
        <dbReference type="ARBA" id="ARBA00004141"/>
    </source>
</evidence>
<feature type="transmembrane region" description="Helical" evidence="6">
    <location>
        <begin position="149"/>
        <end position="175"/>
    </location>
</feature>
<organism evidence="8 9">
    <name type="scientific">Apostasia shenzhenica</name>
    <dbReference type="NCBI Taxonomy" id="1088818"/>
    <lineage>
        <taxon>Eukaryota</taxon>
        <taxon>Viridiplantae</taxon>
        <taxon>Streptophyta</taxon>
        <taxon>Embryophyta</taxon>
        <taxon>Tracheophyta</taxon>
        <taxon>Spermatophyta</taxon>
        <taxon>Magnoliopsida</taxon>
        <taxon>Liliopsida</taxon>
        <taxon>Asparagales</taxon>
        <taxon>Orchidaceae</taxon>
        <taxon>Apostasioideae</taxon>
        <taxon>Apostasia</taxon>
    </lineage>
</organism>
<evidence type="ECO:0000313" key="8">
    <source>
        <dbReference type="EMBL" id="PKA46798.1"/>
    </source>
</evidence>
<reference evidence="8 9" key="1">
    <citation type="journal article" date="2017" name="Nature">
        <title>The Apostasia genome and the evolution of orchids.</title>
        <authorList>
            <person name="Zhang G.Q."/>
            <person name="Liu K.W."/>
            <person name="Li Z."/>
            <person name="Lohaus R."/>
            <person name="Hsiao Y.Y."/>
            <person name="Niu S.C."/>
            <person name="Wang J.Y."/>
            <person name="Lin Y.C."/>
            <person name="Xu Q."/>
            <person name="Chen L.J."/>
            <person name="Yoshida K."/>
            <person name="Fujiwara S."/>
            <person name="Wang Z.W."/>
            <person name="Zhang Y.Q."/>
            <person name="Mitsuda N."/>
            <person name="Wang M."/>
            <person name="Liu G.H."/>
            <person name="Pecoraro L."/>
            <person name="Huang H.X."/>
            <person name="Xiao X.J."/>
            <person name="Lin M."/>
            <person name="Wu X.Y."/>
            <person name="Wu W.L."/>
            <person name="Chen Y.Y."/>
            <person name="Chang S.B."/>
            <person name="Sakamoto S."/>
            <person name="Ohme-Takagi M."/>
            <person name="Yagi M."/>
            <person name="Zeng S.J."/>
            <person name="Shen C.Y."/>
            <person name="Yeh C.M."/>
            <person name="Luo Y.B."/>
            <person name="Tsai W.C."/>
            <person name="Van de Peer Y."/>
            <person name="Liu Z.J."/>
        </authorList>
    </citation>
    <scope>NUCLEOTIDE SEQUENCE [LARGE SCALE GENOMIC DNA]</scope>
    <source>
        <strain evidence="9">cv. Shenzhen</strain>
        <tissue evidence="8">Stem</tissue>
    </source>
</reference>
<feature type="transmembrane region" description="Helical" evidence="6">
    <location>
        <begin position="391"/>
        <end position="412"/>
    </location>
</feature>
<evidence type="ECO:0000313" key="9">
    <source>
        <dbReference type="Proteomes" id="UP000236161"/>
    </source>
</evidence>
<evidence type="ECO:0000256" key="2">
    <source>
        <dbReference type="ARBA" id="ARBA00022448"/>
    </source>
</evidence>
<dbReference type="Gene3D" id="3.30.750.24">
    <property type="entry name" value="STAS domain"/>
    <property type="match status" value="1"/>
</dbReference>
<sequence length="669" mass="72767">MSSKIESVVDPDPTVLDIESCSSFSLAAVTHSFATAPPPPETHNKVPLPKSKRTLAAFRDWAGECFFPDDPLHHFKKRKSFCGKLVLALQNLFPIILWGSDYNLNLLKSDFISGVTIASLAIPQGISYANIANLPPTMGLYSSFLPPMIYLVMGSSMDLAVGPSSIVSVVLGSMLSEAVSPETDPSLYLQLALTSTFIAGLFQASLGFLRLGFLVEFLSKPTLMGFTGGAAVITILQQLKGLTGAVHFTKKTGIVPVMASFLGHVNEWNWRTILVGFAFLLFLQTAKSISKKRPNLFLIAATAPLISVIISTIILFCLKSQNHGIQTVGPLKRGLNHPSANLLLLGGPYFTLSLKTGFITGILSLAEGIAVGRAFGSMKSYQIDGNKEMTALGMMNVVGSFASCFITTGSFSRSAVNYNSGCKTAISNLVMALVVLITMMFLMPLFYYTPNVVLSVIVIVSVIGLINFGVAMRLWKVDKLDFLAHVCAFLGVLFISVPIGLGIAVCISIFKILVSVARPNIVDIGNVLGTQSFRSLEQYKEAVRIPSFLILRIEFPIYFASSIYLQDRILRWVREEEERTIKMKESGIKFIILDLSAVTQIDTSGIDALLELQKTLNKKSLQLVLANPNGDMTNKLYVSEAWKEFGSDCIYMSVSEAVSAVTCMAKTQT</sequence>
<evidence type="ECO:0000256" key="6">
    <source>
        <dbReference type="SAM" id="Phobius"/>
    </source>
</evidence>
<keyword evidence="3 6" id="KW-0812">Transmembrane</keyword>
<evidence type="ECO:0000259" key="7">
    <source>
        <dbReference type="PROSITE" id="PS50801"/>
    </source>
</evidence>
<feature type="transmembrane region" description="Helical" evidence="6">
    <location>
        <begin position="81"/>
        <end position="99"/>
    </location>
</feature>
<dbReference type="Proteomes" id="UP000236161">
    <property type="component" value="Unassembled WGS sequence"/>
</dbReference>
<name>A0A2H9ZU34_9ASPA</name>
<feature type="transmembrane region" description="Helical" evidence="6">
    <location>
        <begin position="111"/>
        <end position="129"/>
    </location>
</feature>
<dbReference type="SUPFAM" id="SSF52091">
    <property type="entry name" value="SpoIIaa-like"/>
    <property type="match status" value="1"/>
</dbReference>
<dbReference type="InterPro" id="IPR036513">
    <property type="entry name" value="STAS_dom_sf"/>
</dbReference>
<dbReference type="GO" id="GO:0016020">
    <property type="term" value="C:membrane"/>
    <property type="evidence" value="ECO:0007669"/>
    <property type="project" value="UniProtKB-SubCell"/>
</dbReference>
<keyword evidence="2" id="KW-0813">Transport</keyword>
<evidence type="ECO:0000256" key="4">
    <source>
        <dbReference type="ARBA" id="ARBA00022989"/>
    </source>
</evidence>
<accession>A0A2H9ZU34</accession>
<feature type="domain" description="STAS" evidence="7">
    <location>
        <begin position="538"/>
        <end position="661"/>
    </location>
</feature>
<dbReference type="Pfam" id="PF01740">
    <property type="entry name" value="STAS"/>
    <property type="match status" value="1"/>
</dbReference>
<feature type="transmembrane region" description="Helical" evidence="6">
    <location>
        <begin position="424"/>
        <end position="446"/>
    </location>
</feature>
<comment type="subcellular location">
    <subcellularLocation>
        <location evidence="1">Membrane</location>
        <topology evidence="1">Multi-pass membrane protein</topology>
    </subcellularLocation>
</comment>
<dbReference type="STRING" id="1088818.A0A2H9ZU34"/>
<evidence type="ECO:0000256" key="3">
    <source>
        <dbReference type="ARBA" id="ARBA00022692"/>
    </source>
</evidence>
<keyword evidence="4 6" id="KW-1133">Transmembrane helix</keyword>
<keyword evidence="5 6" id="KW-0472">Membrane</keyword>
<gene>
    <name evidence="8" type="primary">SULTR3:4</name>
    <name evidence="8" type="ORF">AXF42_Ash015692</name>
</gene>
<dbReference type="InterPro" id="IPR002645">
    <property type="entry name" value="STAS_dom"/>
</dbReference>
<feature type="transmembrane region" description="Helical" evidence="6">
    <location>
        <begin position="482"/>
        <end position="510"/>
    </location>
</feature>
<evidence type="ECO:0000256" key="5">
    <source>
        <dbReference type="ARBA" id="ARBA00023136"/>
    </source>
</evidence>
<feature type="transmembrane region" description="Helical" evidence="6">
    <location>
        <begin position="296"/>
        <end position="316"/>
    </location>
</feature>
<dbReference type="InterPro" id="IPR001902">
    <property type="entry name" value="SLC26A/SulP_fam"/>
</dbReference>
<dbReference type="InterPro" id="IPR011547">
    <property type="entry name" value="SLC26A/SulP_dom"/>
</dbReference>
<dbReference type="CDD" id="cd07042">
    <property type="entry name" value="STAS_SulP_like_sulfate_transporter"/>
    <property type="match status" value="1"/>
</dbReference>
<keyword evidence="9" id="KW-1185">Reference proteome</keyword>
<feature type="transmembrane region" description="Helical" evidence="6">
    <location>
        <begin position="452"/>
        <end position="470"/>
    </location>
</feature>
<dbReference type="EMBL" id="KZ453894">
    <property type="protein sequence ID" value="PKA46798.1"/>
    <property type="molecule type" value="Genomic_DNA"/>
</dbReference>
<dbReference type="OrthoDB" id="288203at2759"/>
<feature type="transmembrane region" description="Helical" evidence="6">
    <location>
        <begin position="187"/>
        <end position="209"/>
    </location>
</feature>
<dbReference type="PROSITE" id="PS50801">
    <property type="entry name" value="STAS"/>
    <property type="match status" value="1"/>
</dbReference>
<dbReference type="NCBIfam" id="TIGR00815">
    <property type="entry name" value="sulP"/>
    <property type="match status" value="1"/>
</dbReference>
<dbReference type="AlphaFoldDB" id="A0A2H9ZU34"/>
<proteinExistence type="predicted"/>
<dbReference type="Pfam" id="PF00916">
    <property type="entry name" value="Sulfate_transp"/>
    <property type="match status" value="1"/>
</dbReference>
<protein>
    <submittedName>
        <fullName evidence="8">Putative sulfate transporter 3.4</fullName>
    </submittedName>
</protein>
<dbReference type="PANTHER" id="PTHR11814">
    <property type="entry name" value="SULFATE TRANSPORTER"/>
    <property type="match status" value="1"/>
</dbReference>
<feature type="transmembrane region" description="Helical" evidence="6">
    <location>
        <begin position="221"/>
        <end position="239"/>
    </location>
</feature>
<feature type="transmembrane region" description="Helical" evidence="6">
    <location>
        <begin position="268"/>
        <end position="284"/>
    </location>
</feature>